<evidence type="ECO:0000256" key="1">
    <source>
        <dbReference type="SAM" id="MobiDB-lite"/>
    </source>
</evidence>
<organism evidence="2 3">
    <name type="scientific">Streptomyces gobitricini</name>
    <dbReference type="NCBI Taxonomy" id="68211"/>
    <lineage>
        <taxon>Bacteria</taxon>
        <taxon>Bacillati</taxon>
        <taxon>Actinomycetota</taxon>
        <taxon>Actinomycetes</taxon>
        <taxon>Kitasatosporales</taxon>
        <taxon>Streptomycetaceae</taxon>
        <taxon>Streptomyces</taxon>
    </lineage>
</organism>
<feature type="compositionally biased region" description="Polar residues" evidence="1">
    <location>
        <begin position="31"/>
        <end position="53"/>
    </location>
</feature>
<sequence>MPLVNMGRRPCRAISGALKMPRESASDICSAMNTATNSGAVSSPDQPADQTPPTGTPPAA</sequence>
<dbReference type="Proteomes" id="UP001499942">
    <property type="component" value="Unassembled WGS sequence"/>
</dbReference>
<evidence type="ECO:0000313" key="2">
    <source>
        <dbReference type="EMBL" id="GAA2496970.1"/>
    </source>
</evidence>
<dbReference type="RefSeq" id="WP_344362424.1">
    <property type="nucleotide sequence ID" value="NZ_BAAASR010000018.1"/>
</dbReference>
<accession>A0ABP5ZG21</accession>
<keyword evidence="3" id="KW-1185">Reference proteome</keyword>
<feature type="region of interest" description="Disordered" evidence="1">
    <location>
        <begin position="31"/>
        <end position="60"/>
    </location>
</feature>
<name>A0ABP5ZG21_9ACTN</name>
<evidence type="ECO:0000313" key="3">
    <source>
        <dbReference type="Proteomes" id="UP001499942"/>
    </source>
</evidence>
<reference evidence="3" key="1">
    <citation type="journal article" date="2019" name="Int. J. Syst. Evol. Microbiol.">
        <title>The Global Catalogue of Microorganisms (GCM) 10K type strain sequencing project: providing services to taxonomists for standard genome sequencing and annotation.</title>
        <authorList>
            <consortium name="The Broad Institute Genomics Platform"/>
            <consortium name="The Broad Institute Genome Sequencing Center for Infectious Disease"/>
            <person name="Wu L."/>
            <person name="Ma J."/>
        </authorList>
    </citation>
    <scope>NUCLEOTIDE SEQUENCE [LARGE SCALE GENOMIC DNA]</scope>
    <source>
        <strain evidence="3">JCM 5062</strain>
    </source>
</reference>
<comment type="caution">
    <text evidence="2">The sequence shown here is derived from an EMBL/GenBank/DDBJ whole genome shotgun (WGS) entry which is preliminary data.</text>
</comment>
<protein>
    <submittedName>
        <fullName evidence="2">Uncharacterized protein</fullName>
    </submittedName>
</protein>
<gene>
    <name evidence="2" type="ORF">GCM10010393_31260</name>
</gene>
<proteinExistence type="predicted"/>
<dbReference type="EMBL" id="BAAASR010000018">
    <property type="protein sequence ID" value="GAA2496970.1"/>
    <property type="molecule type" value="Genomic_DNA"/>
</dbReference>